<proteinExistence type="predicted"/>
<dbReference type="Proteomes" id="UP000265566">
    <property type="component" value="Chromosome 7"/>
</dbReference>
<sequence>MHKHAANTKRGPVELSIYLSIKKNIMPQNLVDPLGVIGDVLSPFTNSVSLSALINNREISNGCIMKPSQLVNRPRVNVGGDDLRTFYTMVMVDADAPSPSNPFLKEYLHWMVTDIPATTSASFGKEVVFYESPKPSAGIHRFVIALFKQLGRDTVFAPDWRHNFNTTNFAEINNLVIVASVYFNCQRERGCGGRRC</sequence>
<dbReference type="Gene3D" id="3.90.280.10">
    <property type="entry name" value="PEBP-like"/>
    <property type="match status" value="1"/>
</dbReference>
<comment type="caution">
    <text evidence="1">The sequence shown here is derived from an EMBL/GenBank/DDBJ whole genome shotgun (WGS) entry which is preliminary data.</text>
</comment>
<dbReference type="InterPro" id="IPR036610">
    <property type="entry name" value="PEBP-like_sf"/>
</dbReference>
<gene>
    <name evidence="1" type="ORF">MtrunA17_Chr7g0252811</name>
</gene>
<name>A0A396H4I9_MEDTR</name>
<dbReference type="OrthoDB" id="2506647at2759"/>
<dbReference type="AlphaFoldDB" id="A0A396H4I9"/>
<dbReference type="PANTHER" id="PTHR11362">
    <property type="entry name" value="PHOSPHATIDYLETHANOLAMINE-BINDING PROTEIN"/>
    <property type="match status" value="1"/>
</dbReference>
<accession>A0A396H4I9</accession>
<dbReference type="InterPro" id="IPR008914">
    <property type="entry name" value="PEBP"/>
</dbReference>
<evidence type="ECO:0000313" key="2">
    <source>
        <dbReference type="Proteomes" id="UP000265566"/>
    </source>
</evidence>
<protein>
    <submittedName>
        <fullName evidence="1">Putative phosphatidylethanolamine-binding protein</fullName>
    </submittedName>
</protein>
<dbReference type="Gramene" id="rna42020">
    <property type="protein sequence ID" value="RHN47421.1"/>
    <property type="gene ID" value="gene42020"/>
</dbReference>
<evidence type="ECO:0000313" key="1">
    <source>
        <dbReference type="EMBL" id="RHN47421.1"/>
    </source>
</evidence>
<reference evidence="2" key="1">
    <citation type="journal article" date="2018" name="Nat. Plants">
        <title>Whole-genome landscape of Medicago truncatula symbiotic genes.</title>
        <authorList>
            <person name="Pecrix Y."/>
            <person name="Staton S.E."/>
            <person name="Sallet E."/>
            <person name="Lelandais-Briere C."/>
            <person name="Moreau S."/>
            <person name="Carrere S."/>
            <person name="Blein T."/>
            <person name="Jardinaud M.F."/>
            <person name="Latrasse D."/>
            <person name="Zouine M."/>
            <person name="Zahm M."/>
            <person name="Kreplak J."/>
            <person name="Mayjonade B."/>
            <person name="Satge C."/>
            <person name="Perez M."/>
            <person name="Cauet S."/>
            <person name="Marande W."/>
            <person name="Chantry-Darmon C."/>
            <person name="Lopez-Roques C."/>
            <person name="Bouchez O."/>
            <person name="Berard A."/>
            <person name="Debelle F."/>
            <person name="Munos S."/>
            <person name="Bendahmane A."/>
            <person name="Berges H."/>
            <person name="Niebel A."/>
            <person name="Buitink J."/>
            <person name="Frugier F."/>
            <person name="Benhamed M."/>
            <person name="Crespi M."/>
            <person name="Gouzy J."/>
            <person name="Gamas P."/>
        </authorList>
    </citation>
    <scope>NUCLEOTIDE SEQUENCE [LARGE SCALE GENOMIC DNA]</scope>
    <source>
        <strain evidence="2">cv. Jemalong A17</strain>
    </source>
</reference>
<dbReference type="InterPro" id="IPR035810">
    <property type="entry name" value="PEBP_euk"/>
</dbReference>
<dbReference type="SUPFAM" id="SSF49777">
    <property type="entry name" value="PEBP-like"/>
    <property type="match status" value="1"/>
</dbReference>
<dbReference type="Pfam" id="PF01161">
    <property type="entry name" value="PBP"/>
    <property type="match status" value="1"/>
</dbReference>
<dbReference type="CDD" id="cd00866">
    <property type="entry name" value="PEBP_euk"/>
    <property type="match status" value="1"/>
</dbReference>
<dbReference type="EMBL" id="PSQE01000007">
    <property type="protein sequence ID" value="RHN47421.1"/>
    <property type="molecule type" value="Genomic_DNA"/>
</dbReference>
<dbReference type="PANTHER" id="PTHR11362:SF96">
    <property type="entry name" value="FTC"/>
    <property type="match status" value="1"/>
</dbReference>
<organism evidence="1 2">
    <name type="scientific">Medicago truncatula</name>
    <name type="common">Barrel medic</name>
    <name type="synonym">Medicago tribuloides</name>
    <dbReference type="NCBI Taxonomy" id="3880"/>
    <lineage>
        <taxon>Eukaryota</taxon>
        <taxon>Viridiplantae</taxon>
        <taxon>Streptophyta</taxon>
        <taxon>Embryophyta</taxon>
        <taxon>Tracheophyta</taxon>
        <taxon>Spermatophyta</taxon>
        <taxon>Magnoliopsida</taxon>
        <taxon>eudicotyledons</taxon>
        <taxon>Gunneridae</taxon>
        <taxon>Pentapetalae</taxon>
        <taxon>rosids</taxon>
        <taxon>fabids</taxon>
        <taxon>Fabales</taxon>
        <taxon>Fabaceae</taxon>
        <taxon>Papilionoideae</taxon>
        <taxon>50 kb inversion clade</taxon>
        <taxon>NPAAA clade</taxon>
        <taxon>Hologalegina</taxon>
        <taxon>IRL clade</taxon>
        <taxon>Trifolieae</taxon>
        <taxon>Medicago</taxon>
    </lineage>
</organism>